<proteinExistence type="inferred from homology"/>
<dbReference type="GO" id="GO:0051321">
    <property type="term" value="P:meiotic cell cycle"/>
    <property type="evidence" value="ECO:0007669"/>
    <property type="project" value="UniProtKB-KW"/>
</dbReference>
<dbReference type="GO" id="GO:0006417">
    <property type="term" value="P:regulation of translation"/>
    <property type="evidence" value="ECO:0007669"/>
    <property type="project" value="UniProtKB-KW"/>
</dbReference>
<feature type="domain" description="PAZ" evidence="10">
    <location>
        <begin position="220"/>
        <end position="333"/>
    </location>
</feature>
<evidence type="ECO:0000256" key="2">
    <source>
        <dbReference type="ARBA" id="ARBA00022473"/>
    </source>
</evidence>
<dbReference type="InterPro" id="IPR003165">
    <property type="entry name" value="Piwi"/>
</dbReference>
<dbReference type="Pfam" id="PF02170">
    <property type="entry name" value="PAZ"/>
    <property type="match status" value="1"/>
</dbReference>
<dbReference type="Ensembl" id="ENSLLET00000001604.1">
    <property type="protein sequence ID" value="ENSLLEP00000001527.1"/>
    <property type="gene ID" value="ENSLLEG00000000999.1"/>
</dbReference>
<comment type="subcellular location">
    <subcellularLocation>
        <location evidence="1">Cytoplasm</location>
    </subcellularLocation>
</comment>
<dbReference type="OrthoDB" id="445936at2759"/>
<dbReference type="SMART" id="SM00950">
    <property type="entry name" value="Piwi"/>
    <property type="match status" value="1"/>
</dbReference>
<keyword evidence="7" id="KW-0943">RNA-mediated gene silencing</keyword>
<dbReference type="PROSITE" id="PS50822">
    <property type="entry name" value="PIWI"/>
    <property type="match status" value="1"/>
</dbReference>
<comment type="similarity">
    <text evidence="9">Belongs to the argonaute family. Piwi subfamily.</text>
</comment>
<evidence type="ECO:0000259" key="10">
    <source>
        <dbReference type="PROSITE" id="PS50821"/>
    </source>
</evidence>
<evidence type="ECO:0000256" key="9">
    <source>
        <dbReference type="ARBA" id="ARBA00038291"/>
    </source>
</evidence>
<dbReference type="FunFam" id="2.170.260.10:FF:000003">
    <property type="entry name" value="Piwi-like RNA-mediated gene silencing 2"/>
    <property type="match status" value="1"/>
</dbReference>
<keyword evidence="3" id="KW-0963">Cytoplasm</keyword>
<dbReference type="PROSITE" id="PS50821">
    <property type="entry name" value="PAZ"/>
    <property type="match status" value="1"/>
</dbReference>
<dbReference type="GeneTree" id="ENSGT00950000183200"/>
<dbReference type="SUPFAM" id="SSF53098">
    <property type="entry name" value="Ribonuclease H-like"/>
    <property type="match status" value="1"/>
</dbReference>
<dbReference type="CDD" id="cd02845">
    <property type="entry name" value="PAZ_piwi_like"/>
    <property type="match status" value="1"/>
</dbReference>
<keyword evidence="5" id="KW-0810">Translation regulation</keyword>
<dbReference type="GO" id="GO:0003723">
    <property type="term" value="F:RNA binding"/>
    <property type="evidence" value="ECO:0007669"/>
    <property type="project" value="UniProtKB-KW"/>
</dbReference>
<dbReference type="CDD" id="cd04658">
    <property type="entry name" value="Piwi_piwi-like_Euk"/>
    <property type="match status" value="1"/>
</dbReference>
<dbReference type="Gene3D" id="2.170.260.10">
    <property type="entry name" value="paz domain"/>
    <property type="match status" value="1"/>
</dbReference>
<name>A0A8C5LMS0_9ANUR</name>
<dbReference type="InterPro" id="IPR003100">
    <property type="entry name" value="PAZ_dom"/>
</dbReference>
<dbReference type="InterPro" id="IPR036397">
    <property type="entry name" value="RNaseH_sf"/>
</dbReference>
<evidence type="ECO:0000313" key="12">
    <source>
        <dbReference type="Ensembl" id="ENSLLEP00000001527.1"/>
    </source>
</evidence>
<dbReference type="PANTHER" id="PTHR22891">
    <property type="entry name" value="EUKARYOTIC TRANSLATION INITIATION FACTOR 2C"/>
    <property type="match status" value="1"/>
</dbReference>
<organism evidence="12 13">
    <name type="scientific">Leptobrachium leishanense</name>
    <name type="common">Leishan spiny toad</name>
    <dbReference type="NCBI Taxonomy" id="445787"/>
    <lineage>
        <taxon>Eukaryota</taxon>
        <taxon>Metazoa</taxon>
        <taxon>Chordata</taxon>
        <taxon>Craniata</taxon>
        <taxon>Vertebrata</taxon>
        <taxon>Euteleostomi</taxon>
        <taxon>Amphibia</taxon>
        <taxon>Batrachia</taxon>
        <taxon>Anura</taxon>
        <taxon>Pelobatoidea</taxon>
        <taxon>Megophryidae</taxon>
        <taxon>Leptobrachium</taxon>
    </lineage>
</organism>
<protein>
    <submittedName>
        <fullName evidence="12">Piwi like RNA-mediated silencing 4</fullName>
    </submittedName>
</protein>
<feature type="domain" description="Piwi" evidence="11">
    <location>
        <begin position="495"/>
        <end position="787"/>
    </location>
</feature>
<evidence type="ECO:0000259" key="11">
    <source>
        <dbReference type="PROSITE" id="PS50822"/>
    </source>
</evidence>
<dbReference type="SMART" id="SM00949">
    <property type="entry name" value="PAZ"/>
    <property type="match status" value="1"/>
</dbReference>
<keyword evidence="6" id="KW-0694">RNA-binding</keyword>
<gene>
    <name evidence="12" type="primary">PIWIL4</name>
</gene>
<keyword evidence="4" id="KW-0221">Differentiation</keyword>
<evidence type="ECO:0000256" key="7">
    <source>
        <dbReference type="ARBA" id="ARBA00023158"/>
    </source>
</evidence>
<keyword evidence="2" id="KW-0217">Developmental protein</keyword>
<dbReference type="Pfam" id="PF23278">
    <property type="entry name" value="Piwi_N"/>
    <property type="match status" value="1"/>
</dbReference>
<reference evidence="12" key="1">
    <citation type="submission" date="2025-08" db="UniProtKB">
        <authorList>
            <consortium name="Ensembl"/>
        </authorList>
    </citation>
    <scope>IDENTIFICATION</scope>
</reference>
<dbReference type="FunFam" id="3.30.420.10:FF:000014">
    <property type="entry name" value="Piwi-like RNA-mediated gene silencing 1"/>
    <property type="match status" value="1"/>
</dbReference>
<evidence type="ECO:0000256" key="3">
    <source>
        <dbReference type="ARBA" id="ARBA00022490"/>
    </source>
</evidence>
<dbReference type="Gene3D" id="3.40.50.2300">
    <property type="match status" value="1"/>
</dbReference>
<dbReference type="Proteomes" id="UP000694569">
    <property type="component" value="Unplaced"/>
</dbReference>
<dbReference type="Gene3D" id="3.30.420.10">
    <property type="entry name" value="Ribonuclease H-like superfamily/Ribonuclease H"/>
    <property type="match status" value="1"/>
</dbReference>
<dbReference type="GO" id="GO:0030154">
    <property type="term" value="P:cell differentiation"/>
    <property type="evidence" value="ECO:0007669"/>
    <property type="project" value="UniProtKB-KW"/>
</dbReference>
<evidence type="ECO:0000256" key="8">
    <source>
        <dbReference type="ARBA" id="ARBA00023254"/>
    </source>
</evidence>
<dbReference type="Pfam" id="PF02171">
    <property type="entry name" value="Piwi"/>
    <property type="match status" value="1"/>
</dbReference>
<dbReference type="SUPFAM" id="SSF101690">
    <property type="entry name" value="PAZ domain"/>
    <property type="match status" value="1"/>
</dbReference>
<dbReference type="GO" id="GO:0031047">
    <property type="term" value="P:regulatory ncRNA-mediated gene silencing"/>
    <property type="evidence" value="ECO:0007669"/>
    <property type="project" value="UniProtKB-KW"/>
</dbReference>
<evidence type="ECO:0000256" key="5">
    <source>
        <dbReference type="ARBA" id="ARBA00022845"/>
    </source>
</evidence>
<evidence type="ECO:0000313" key="13">
    <source>
        <dbReference type="Proteomes" id="UP000694569"/>
    </source>
</evidence>
<sequence length="801" mass="91081">MSSQPFSKKLRSDSGNGLFCATSVLSHSDHEDSAALPSTSKGNADKLSSSGTQIKLLTNLFSLGVPNHWRLFQYHVDFNPSFASRRLKTALLYSHEDILGAAKAFDGAILFLPHQLQNKVTKLTCNTRKGEVVEITVTMTNQLPPGSPTCIQFFNIIFKKILKSLSMYQIGRNYYSPSDPVEIPQHRLMLWPGFILSIMKLENQLVMSADVSHKVLRNETVLDLMNNLYSRVPPDRFTDACEKEVLGQVVLTRYNNKTYRVDDFDWSTKPTHTFQKKDGSEISYVDYYTQQYSVSVTDLHQPMLVSALKMKKTDTSNTPRAVHLLPELCYLTGLTSHALSDFRLMKDLSLETQLDPQRRQDRLLKLTRNIESNQVAHAELVKWGMRLDKQVSLTGRIIPPEKIMMRDNMYQPASAADWFRDTRDSRPISVQPLENWMVLCSRRNGDLTDNLLHTLKRVGSGMGLDMSYPKMVQVEDGAASFLRALQQHTTSDLQLVLCVLPSNQKDSYDVIKRFLTLDQPVPSQCVQSRTISKQHMLMSVSTKIAMQIICKTGGELWAVEIPLKSLMVVGIDVNKDALNKSHSVVGFVASTNSRLTRWFSRCVIQKTSSDFADCLKVCMKGAIQKWVECNKDLPNRIIVYRDGVGDGQLKFVVDYEIPQLVGSFKETRSNYSPKLSVVVVRKRCTTRFYQETNRGIQNPVLGTVVDSEATRAEWYDFYLISQNARQGTVNPTYYNVLFDDNCLKPDHMQRLTYKLCHLYYNWPGVIRVPAPCQYAQKLTFLVGQSIHKEPGLELASTLYYL</sequence>
<evidence type="ECO:0000256" key="4">
    <source>
        <dbReference type="ARBA" id="ARBA00022782"/>
    </source>
</evidence>
<accession>A0A8C5LMS0</accession>
<keyword evidence="8" id="KW-0469">Meiosis</keyword>
<evidence type="ECO:0000256" key="1">
    <source>
        <dbReference type="ARBA" id="ARBA00004496"/>
    </source>
</evidence>
<reference evidence="12" key="2">
    <citation type="submission" date="2025-09" db="UniProtKB">
        <authorList>
            <consortium name="Ensembl"/>
        </authorList>
    </citation>
    <scope>IDENTIFICATION</scope>
</reference>
<dbReference type="InterPro" id="IPR036085">
    <property type="entry name" value="PAZ_dom_sf"/>
</dbReference>
<evidence type="ECO:0000256" key="6">
    <source>
        <dbReference type="ARBA" id="ARBA00022884"/>
    </source>
</evidence>
<dbReference type="InterPro" id="IPR012337">
    <property type="entry name" value="RNaseH-like_sf"/>
</dbReference>
<dbReference type="GO" id="GO:0005737">
    <property type="term" value="C:cytoplasm"/>
    <property type="evidence" value="ECO:0007669"/>
    <property type="project" value="UniProtKB-SubCell"/>
</dbReference>
<keyword evidence="13" id="KW-1185">Reference proteome</keyword>
<dbReference type="AlphaFoldDB" id="A0A8C5LMS0"/>